<dbReference type="SMART" id="SM01391">
    <property type="entry name" value="Filament"/>
    <property type="match status" value="1"/>
</dbReference>
<organism evidence="7 8">
    <name type="scientific">Platysternon megacephalum</name>
    <name type="common">big-headed turtle</name>
    <dbReference type="NCBI Taxonomy" id="55544"/>
    <lineage>
        <taxon>Eukaryota</taxon>
        <taxon>Metazoa</taxon>
        <taxon>Chordata</taxon>
        <taxon>Craniata</taxon>
        <taxon>Vertebrata</taxon>
        <taxon>Euteleostomi</taxon>
        <taxon>Archelosauria</taxon>
        <taxon>Testudinata</taxon>
        <taxon>Testudines</taxon>
        <taxon>Cryptodira</taxon>
        <taxon>Durocryptodira</taxon>
        <taxon>Testudinoidea</taxon>
        <taxon>Platysternidae</taxon>
        <taxon>Platysternon</taxon>
    </lineage>
</organism>
<feature type="region of interest" description="Disordered" evidence="5">
    <location>
        <begin position="23"/>
        <end position="48"/>
    </location>
</feature>
<keyword evidence="7" id="KW-0371">Homeobox</keyword>
<evidence type="ECO:0000256" key="1">
    <source>
        <dbReference type="ARBA" id="ARBA00022754"/>
    </source>
</evidence>
<feature type="domain" description="IF rod" evidence="6">
    <location>
        <begin position="175"/>
        <end position="487"/>
    </location>
</feature>
<dbReference type="Gene3D" id="1.20.5.500">
    <property type="entry name" value="Single helix bin"/>
    <property type="match status" value="1"/>
</dbReference>
<gene>
    <name evidence="7" type="ORF">DR999_PMT14100</name>
</gene>
<dbReference type="PROSITE" id="PS00226">
    <property type="entry name" value="IF_ROD_1"/>
    <property type="match status" value="1"/>
</dbReference>
<evidence type="ECO:0000256" key="4">
    <source>
        <dbReference type="SAM" id="Coils"/>
    </source>
</evidence>
<keyword evidence="1 3" id="KW-0403">Intermediate filament</keyword>
<evidence type="ECO:0000313" key="8">
    <source>
        <dbReference type="Proteomes" id="UP000297703"/>
    </source>
</evidence>
<proteinExistence type="inferred from homology"/>
<dbReference type="PRINTS" id="PR01276">
    <property type="entry name" value="TYPE2KERATIN"/>
</dbReference>
<keyword evidence="7" id="KW-0238">DNA-binding</keyword>
<feature type="compositionally biased region" description="Low complexity" evidence="5">
    <location>
        <begin position="23"/>
        <end position="37"/>
    </location>
</feature>
<accession>A0A4D9E0M4</accession>
<dbReference type="InterPro" id="IPR039008">
    <property type="entry name" value="IF_rod_dom"/>
</dbReference>
<dbReference type="PANTHER" id="PTHR45616">
    <property type="entry name" value="GATA-TYPE DOMAIN-CONTAINING PROTEIN"/>
    <property type="match status" value="1"/>
</dbReference>
<dbReference type="FunFam" id="1.20.5.170:FF:000004">
    <property type="entry name" value="Keratin, type II cytoskeletal 5"/>
    <property type="match status" value="1"/>
</dbReference>
<evidence type="ECO:0000256" key="2">
    <source>
        <dbReference type="ARBA" id="ARBA00023054"/>
    </source>
</evidence>
<dbReference type="GO" id="GO:0003677">
    <property type="term" value="F:DNA binding"/>
    <property type="evidence" value="ECO:0007669"/>
    <property type="project" value="UniProtKB-KW"/>
</dbReference>
<feature type="compositionally biased region" description="Basic and acidic residues" evidence="5">
    <location>
        <begin position="720"/>
        <end position="732"/>
    </location>
</feature>
<dbReference type="GO" id="GO:0045095">
    <property type="term" value="C:keratin filament"/>
    <property type="evidence" value="ECO:0007669"/>
    <property type="project" value="InterPro"/>
</dbReference>
<dbReference type="GO" id="GO:0005615">
    <property type="term" value="C:extracellular space"/>
    <property type="evidence" value="ECO:0007669"/>
    <property type="project" value="TreeGrafter"/>
</dbReference>
<dbReference type="SUPFAM" id="SSF64593">
    <property type="entry name" value="Intermediate filament protein, coiled coil region"/>
    <property type="match status" value="2"/>
</dbReference>
<dbReference type="Gene3D" id="1.20.5.1160">
    <property type="entry name" value="Vasodilator-stimulated phosphoprotein"/>
    <property type="match status" value="1"/>
</dbReference>
<evidence type="ECO:0000313" key="7">
    <source>
        <dbReference type="EMBL" id="TFK03539.1"/>
    </source>
</evidence>
<sequence length="846" mass="88761">MNRMCFSSGSLGGRRCFSSASAVGGLSGGRTSSGSMSWPAGRSESSGFGSTSLFELGRSQRISYGGGYGLGHCGAYGGGGYSCGTGYGSGAGFGSHFGVGSGAGYGSCGGYSSGGYRGSSGFGGYSPYHFGSGVRYGVGHAGRSDGIQGVCIHPELLKPLSVGVDPEEHKIRAHEKEQIKCLNDQFACFIDKVRCLEQQNKVLATKWDLLQQHAVPARRDLLPIFENYLCQLKKQLECLLHDRARLEDEEKAVQDLVHEYKSKYEGEINKRTHAENEFVVLKKDVDCVFMTKEELEAKLLQLRQHFEFLKCIFIEERAQLDGQLCDTAVVLEMDNSRDLDLSGIIHSVKCCYEEIAQKSKGEAETFYQTRLEELSTNRGRFCDDLKNIQGEIAELKRLIHKLQGETDKVKKEIACLQTAIADAEQRGDCALKDAREKHIDLQNALQKAKDKLACMLRDYHELLNVKLALDIEIATYRTLLEGEETRICIGNPTNVAVVSGGHTIGDCRAGFGSVCGPLKGGFNHGIGIFSSSDGFSSRSAEGISRMGGGYGTRTAVGSSGRGYSSGGLGSGGIGYSLGGFSSGSGGYNYRRVLSSEFASSGGVGGHMGGVSSSGGDVGYHSSGGVSSVGGVCSSGDVGSSGDAVGSSGSASGGHSSVEHYSSGGVGSSSGGVHSSGGVGSSSGGVHSSGGVGSSSGGVHSSGGVGSSSGGVHSSGGRQELQNERGQLCDDPRTNPPEIAELSPADPEAAVREWTRKETGETNEHPSLTQMRVPIGSEIGSQNMACSSGHIHIETPLFCIRKIKTIRLCKRSSVSEHSLLENEALDNLVAGSKAISDADSHQFHGSG</sequence>
<dbReference type="InterPro" id="IPR003054">
    <property type="entry name" value="Keratin_II"/>
</dbReference>
<feature type="compositionally biased region" description="Gly residues" evidence="5">
    <location>
        <begin position="663"/>
        <end position="708"/>
    </location>
</feature>
<keyword evidence="2 4" id="KW-0175">Coiled coil</keyword>
<dbReference type="PROSITE" id="PS51842">
    <property type="entry name" value="IF_ROD_2"/>
    <property type="match status" value="1"/>
</dbReference>
<dbReference type="Pfam" id="PF16208">
    <property type="entry name" value="Keratin_2_head"/>
    <property type="match status" value="1"/>
</dbReference>
<dbReference type="Pfam" id="PF00038">
    <property type="entry name" value="Filament"/>
    <property type="match status" value="1"/>
</dbReference>
<dbReference type="InterPro" id="IPR032444">
    <property type="entry name" value="Keratin_2_head"/>
</dbReference>
<dbReference type="InterPro" id="IPR018039">
    <property type="entry name" value="IF_conserved"/>
</dbReference>
<feature type="coiled-coil region" evidence="4">
    <location>
        <begin position="385"/>
        <end position="458"/>
    </location>
</feature>
<feature type="region of interest" description="Disordered" evidence="5">
    <location>
        <begin position="637"/>
        <end position="748"/>
    </location>
</feature>
<dbReference type="PANTHER" id="PTHR45616:SF19">
    <property type="entry name" value="KERATIN 90"/>
    <property type="match status" value="1"/>
</dbReference>
<comment type="caution">
    <text evidence="7">The sequence shown here is derived from an EMBL/GenBank/DDBJ whole genome shotgun (WGS) entry which is preliminary data.</text>
</comment>
<dbReference type="GO" id="GO:0031424">
    <property type="term" value="P:keratinization"/>
    <property type="evidence" value="ECO:0007669"/>
    <property type="project" value="TreeGrafter"/>
</dbReference>
<evidence type="ECO:0000256" key="5">
    <source>
        <dbReference type="SAM" id="MobiDB-lite"/>
    </source>
</evidence>
<feature type="compositionally biased region" description="Low complexity" evidence="5">
    <location>
        <begin position="637"/>
        <end position="662"/>
    </location>
</feature>
<dbReference type="GO" id="GO:0030280">
    <property type="term" value="F:structural constituent of skin epidermis"/>
    <property type="evidence" value="ECO:0007669"/>
    <property type="project" value="TreeGrafter"/>
</dbReference>
<dbReference type="STRING" id="55544.A0A4D9E0M4"/>
<comment type="similarity">
    <text evidence="3">Belongs to the intermediate filament family.</text>
</comment>
<dbReference type="Gene3D" id="1.20.5.170">
    <property type="match status" value="1"/>
</dbReference>
<evidence type="ECO:0000256" key="3">
    <source>
        <dbReference type="RuleBase" id="RU000685"/>
    </source>
</evidence>
<keyword evidence="8" id="KW-1185">Reference proteome</keyword>
<dbReference type="AlphaFoldDB" id="A0A4D9E0M4"/>
<reference evidence="7 8" key="2">
    <citation type="submission" date="2019-04" db="EMBL/GenBank/DDBJ databases">
        <title>The genome sequence of big-headed turtle.</title>
        <authorList>
            <person name="Gong S."/>
        </authorList>
    </citation>
    <scope>NUCLEOTIDE SEQUENCE [LARGE SCALE GENOMIC DNA]</scope>
    <source>
        <strain evidence="7">DO16091913</strain>
        <tissue evidence="7">Muscle</tissue>
    </source>
</reference>
<protein>
    <submittedName>
        <fullName evidence="7">Homeobox protein GBX-2</fullName>
    </submittedName>
</protein>
<evidence type="ECO:0000259" key="6">
    <source>
        <dbReference type="PROSITE" id="PS51842"/>
    </source>
</evidence>
<dbReference type="FunFam" id="1.20.5.1160:FF:000001">
    <property type="entry name" value="Keratin type II"/>
    <property type="match status" value="1"/>
</dbReference>
<dbReference type="GO" id="GO:0045109">
    <property type="term" value="P:intermediate filament organization"/>
    <property type="evidence" value="ECO:0007669"/>
    <property type="project" value="TreeGrafter"/>
</dbReference>
<dbReference type="EMBL" id="QXTE01000157">
    <property type="protein sequence ID" value="TFK03539.1"/>
    <property type="molecule type" value="Genomic_DNA"/>
</dbReference>
<name>A0A4D9E0M4_9SAUR</name>
<dbReference type="Proteomes" id="UP000297703">
    <property type="component" value="Unassembled WGS sequence"/>
</dbReference>
<dbReference type="OrthoDB" id="2441647at2759"/>
<reference evidence="7 8" key="1">
    <citation type="submission" date="2019-04" db="EMBL/GenBank/DDBJ databases">
        <title>Draft genome of the big-headed turtle Platysternon megacephalum.</title>
        <authorList>
            <person name="Gong S."/>
        </authorList>
    </citation>
    <scope>NUCLEOTIDE SEQUENCE [LARGE SCALE GENOMIC DNA]</scope>
    <source>
        <strain evidence="7">DO16091913</strain>
        <tissue evidence="7">Muscle</tissue>
    </source>
</reference>